<dbReference type="Pfam" id="PF00005">
    <property type="entry name" value="ABC_tran"/>
    <property type="match status" value="1"/>
</dbReference>
<dbReference type="AlphaFoldDB" id="A0A2V1JX59"/>
<dbReference type="InterPro" id="IPR017871">
    <property type="entry name" value="ABC_transporter-like_CS"/>
</dbReference>
<reference evidence="21" key="1">
    <citation type="submission" date="2018-05" db="EMBL/GenBank/DDBJ databases">
        <authorList>
            <person name="Li Y."/>
        </authorList>
    </citation>
    <scope>NUCLEOTIDE SEQUENCE [LARGE SCALE GENOMIC DNA]</scope>
    <source>
        <strain evidence="21">3d-2-2</strain>
    </source>
</reference>
<evidence type="ECO:0000256" key="1">
    <source>
        <dbReference type="ARBA" id="ARBA00004170"/>
    </source>
</evidence>
<evidence type="ECO:0000256" key="14">
    <source>
        <dbReference type="ARBA" id="ARBA00038416"/>
    </source>
</evidence>
<comment type="caution">
    <text evidence="20">The sequence shown here is derived from an EMBL/GenBank/DDBJ whole genome shotgun (WGS) entry which is preliminary data.</text>
</comment>
<evidence type="ECO:0000256" key="17">
    <source>
        <dbReference type="ARBA" id="ARBA00047640"/>
    </source>
</evidence>
<dbReference type="Proteomes" id="UP000245212">
    <property type="component" value="Unassembled WGS sequence"/>
</dbReference>
<dbReference type="EMBL" id="QETA01000007">
    <property type="protein sequence ID" value="PWF21483.1"/>
    <property type="molecule type" value="Genomic_DNA"/>
</dbReference>
<protein>
    <recommendedName>
        <fullName evidence="16">Glutathione import ATP-binding protein GsiA</fullName>
        <ecNumber evidence="15">7.4.2.10</ecNumber>
    </recommendedName>
</protein>
<comment type="function">
    <text evidence="13">Part of the ABC transporter complex GsiABCD involved in glutathione import. Responsible for energy coupling to the transport system.</text>
</comment>
<dbReference type="PROSITE" id="PS00211">
    <property type="entry name" value="ABC_TRANSPORTER_1"/>
    <property type="match status" value="1"/>
</dbReference>
<dbReference type="NCBIfam" id="TIGR01727">
    <property type="entry name" value="oligo_HPY"/>
    <property type="match status" value="1"/>
</dbReference>
<dbReference type="GO" id="GO:0015833">
    <property type="term" value="P:peptide transport"/>
    <property type="evidence" value="ECO:0007669"/>
    <property type="project" value="InterPro"/>
</dbReference>
<evidence type="ECO:0000256" key="11">
    <source>
        <dbReference type="ARBA" id="ARBA00022967"/>
    </source>
</evidence>
<name>A0A2V1JX59_9BURK</name>
<keyword evidence="4" id="KW-0813">Transport</keyword>
<comment type="subcellular location">
    <subcellularLocation>
        <location evidence="2">Cell inner membrane</location>
    </subcellularLocation>
    <subcellularLocation>
        <location evidence="1">Membrane</location>
        <topology evidence="1">Peripheral membrane protein</topology>
    </subcellularLocation>
</comment>
<evidence type="ECO:0000256" key="8">
    <source>
        <dbReference type="ARBA" id="ARBA00022741"/>
    </source>
</evidence>
<evidence type="ECO:0000256" key="9">
    <source>
        <dbReference type="ARBA" id="ARBA00022801"/>
    </source>
</evidence>
<evidence type="ECO:0000256" key="15">
    <source>
        <dbReference type="ARBA" id="ARBA00039050"/>
    </source>
</evidence>
<dbReference type="PROSITE" id="PS50893">
    <property type="entry name" value="ABC_TRANSPORTER_2"/>
    <property type="match status" value="1"/>
</dbReference>
<evidence type="ECO:0000313" key="21">
    <source>
        <dbReference type="Proteomes" id="UP000245212"/>
    </source>
</evidence>
<dbReference type="SUPFAM" id="SSF52540">
    <property type="entry name" value="P-loop containing nucleoside triphosphate hydrolases"/>
    <property type="match status" value="1"/>
</dbReference>
<evidence type="ECO:0000256" key="3">
    <source>
        <dbReference type="ARBA" id="ARBA00011469"/>
    </source>
</evidence>
<dbReference type="PANTHER" id="PTHR43776:SF15">
    <property type="entry name" value="GLUTATHIONE IMPORT ATP-BINDING PROTEIN GSIA"/>
    <property type="match status" value="1"/>
</dbReference>
<dbReference type="GO" id="GO:0055085">
    <property type="term" value="P:transmembrane transport"/>
    <property type="evidence" value="ECO:0007669"/>
    <property type="project" value="UniProtKB-ARBA"/>
</dbReference>
<keyword evidence="7" id="KW-0677">Repeat</keyword>
<evidence type="ECO:0000256" key="18">
    <source>
        <dbReference type="SAM" id="MobiDB-lite"/>
    </source>
</evidence>
<evidence type="ECO:0000256" key="10">
    <source>
        <dbReference type="ARBA" id="ARBA00022840"/>
    </source>
</evidence>
<comment type="catalytic activity">
    <reaction evidence="17">
        <text>glutathione(out) + ATP + H2O = glutathione(in) + ADP + phosphate + H(+)</text>
        <dbReference type="Rhea" id="RHEA:29791"/>
        <dbReference type="ChEBI" id="CHEBI:15377"/>
        <dbReference type="ChEBI" id="CHEBI:15378"/>
        <dbReference type="ChEBI" id="CHEBI:30616"/>
        <dbReference type="ChEBI" id="CHEBI:43474"/>
        <dbReference type="ChEBI" id="CHEBI:57925"/>
        <dbReference type="ChEBI" id="CHEBI:456216"/>
        <dbReference type="EC" id="7.4.2.10"/>
    </reaction>
</comment>
<evidence type="ECO:0000259" key="19">
    <source>
        <dbReference type="PROSITE" id="PS50893"/>
    </source>
</evidence>
<evidence type="ECO:0000256" key="4">
    <source>
        <dbReference type="ARBA" id="ARBA00022448"/>
    </source>
</evidence>
<dbReference type="GO" id="GO:0016887">
    <property type="term" value="F:ATP hydrolysis activity"/>
    <property type="evidence" value="ECO:0007669"/>
    <property type="project" value="InterPro"/>
</dbReference>
<evidence type="ECO:0000256" key="12">
    <source>
        <dbReference type="ARBA" id="ARBA00023136"/>
    </source>
</evidence>
<dbReference type="FunFam" id="3.40.50.300:FF:000016">
    <property type="entry name" value="Oligopeptide ABC transporter ATP-binding component"/>
    <property type="match status" value="1"/>
</dbReference>
<dbReference type="Pfam" id="PF08352">
    <property type="entry name" value="oligo_HPY"/>
    <property type="match status" value="1"/>
</dbReference>
<dbReference type="Gene3D" id="3.40.50.300">
    <property type="entry name" value="P-loop containing nucleotide triphosphate hydrolases"/>
    <property type="match status" value="1"/>
</dbReference>
<sequence length="353" mass="38936">MTQHIPTTDPRDVGGPMQPLLSIRNLRKHFPLKSRRLIPALGERSVVRAVDDISFDIRKGETLGVVGESGCGKSTTARLLMQLIAQDAGELVFDAQTVGSSALPLREFRRQTQMVFQDSYASLNPRMTIQDSIAFGPMVHGVSRQEALSRAHDLLERVNLAPARFAGRYPHELSGGQRQRVNIARALALQPRLIILDEAVSALDKSVEAQVLNLLMTLKRDFGLTYVFISHDLNVVRFISDRILVMYLGEVIEIGPAEALFESPAHPYTHALLQSMPSTDPARRTQHAPLSGDPPNPINPPSGCRFHTRCPHARAICSQQHPVIRQIAPLHHVACLRHDPDSTYAHSQPGGAA</sequence>
<dbReference type="InterPro" id="IPR003593">
    <property type="entry name" value="AAA+_ATPase"/>
</dbReference>
<accession>A0A2V1JX59</accession>
<keyword evidence="6" id="KW-0997">Cell inner membrane</keyword>
<keyword evidence="5" id="KW-1003">Cell membrane</keyword>
<gene>
    <name evidence="20" type="ORF">DD235_14575</name>
</gene>
<dbReference type="GO" id="GO:0005886">
    <property type="term" value="C:plasma membrane"/>
    <property type="evidence" value="ECO:0007669"/>
    <property type="project" value="UniProtKB-SubCell"/>
</dbReference>
<dbReference type="SMART" id="SM00382">
    <property type="entry name" value="AAA"/>
    <property type="match status" value="1"/>
</dbReference>
<keyword evidence="8" id="KW-0547">Nucleotide-binding</keyword>
<evidence type="ECO:0000256" key="5">
    <source>
        <dbReference type="ARBA" id="ARBA00022475"/>
    </source>
</evidence>
<dbReference type="EC" id="7.4.2.10" evidence="15"/>
<organism evidence="20 21">
    <name type="scientific">Corticimicrobacter populi</name>
    <dbReference type="NCBI Taxonomy" id="2175229"/>
    <lineage>
        <taxon>Bacteria</taxon>
        <taxon>Pseudomonadati</taxon>
        <taxon>Pseudomonadota</taxon>
        <taxon>Betaproteobacteria</taxon>
        <taxon>Burkholderiales</taxon>
        <taxon>Alcaligenaceae</taxon>
        <taxon>Corticimicrobacter</taxon>
    </lineage>
</organism>
<keyword evidence="12" id="KW-0472">Membrane</keyword>
<comment type="subunit">
    <text evidence="3">The complex is composed of two ATP-binding proteins (GsiA), two transmembrane proteins (GsiC and GsiD) and a solute-binding protein (GsiB).</text>
</comment>
<proteinExistence type="inferred from homology"/>
<dbReference type="RefSeq" id="WP_109062827.1">
    <property type="nucleotide sequence ID" value="NZ_QETA01000007.1"/>
</dbReference>
<evidence type="ECO:0000256" key="2">
    <source>
        <dbReference type="ARBA" id="ARBA00004533"/>
    </source>
</evidence>
<dbReference type="GO" id="GO:0005524">
    <property type="term" value="F:ATP binding"/>
    <property type="evidence" value="ECO:0007669"/>
    <property type="project" value="UniProtKB-KW"/>
</dbReference>
<evidence type="ECO:0000313" key="20">
    <source>
        <dbReference type="EMBL" id="PWF21483.1"/>
    </source>
</evidence>
<keyword evidence="10 20" id="KW-0067">ATP-binding</keyword>
<evidence type="ECO:0000256" key="6">
    <source>
        <dbReference type="ARBA" id="ARBA00022519"/>
    </source>
</evidence>
<feature type="domain" description="ABC transporter" evidence="19">
    <location>
        <begin position="32"/>
        <end position="273"/>
    </location>
</feature>
<dbReference type="InterPro" id="IPR013563">
    <property type="entry name" value="Oligopep_ABC_C"/>
</dbReference>
<dbReference type="CDD" id="cd03257">
    <property type="entry name" value="ABC_NikE_OppD_transporters"/>
    <property type="match status" value="1"/>
</dbReference>
<dbReference type="InterPro" id="IPR050319">
    <property type="entry name" value="ABC_transp_ATP-bind"/>
</dbReference>
<evidence type="ECO:0000256" key="7">
    <source>
        <dbReference type="ARBA" id="ARBA00022737"/>
    </source>
</evidence>
<keyword evidence="21" id="KW-1185">Reference proteome</keyword>
<evidence type="ECO:0000256" key="16">
    <source>
        <dbReference type="ARBA" id="ARBA00041187"/>
    </source>
</evidence>
<feature type="region of interest" description="Disordered" evidence="18">
    <location>
        <begin position="277"/>
        <end position="304"/>
    </location>
</feature>
<keyword evidence="9" id="KW-0378">Hydrolase</keyword>
<keyword evidence="11" id="KW-1278">Translocase</keyword>
<evidence type="ECO:0000256" key="13">
    <source>
        <dbReference type="ARBA" id="ARBA00037530"/>
    </source>
</evidence>
<dbReference type="InterPro" id="IPR027417">
    <property type="entry name" value="P-loop_NTPase"/>
</dbReference>
<comment type="similarity">
    <text evidence="14">Belongs to the ABC transporter superfamily. Glutathione importer (TC 3.A.1.5.11) family.</text>
</comment>
<dbReference type="PANTHER" id="PTHR43776">
    <property type="entry name" value="TRANSPORT ATP-BINDING PROTEIN"/>
    <property type="match status" value="1"/>
</dbReference>
<dbReference type="InterPro" id="IPR003439">
    <property type="entry name" value="ABC_transporter-like_ATP-bd"/>
</dbReference>